<dbReference type="Pfam" id="PF00270">
    <property type="entry name" value="DEAD"/>
    <property type="match status" value="1"/>
</dbReference>
<comment type="similarity">
    <text evidence="7">Belongs to the DEAD box helicase family.</text>
</comment>
<dbReference type="GO" id="GO:0003723">
    <property type="term" value="F:RNA binding"/>
    <property type="evidence" value="ECO:0007669"/>
    <property type="project" value="UniProtKB-UniRule"/>
</dbReference>
<feature type="compositionally biased region" description="Gly residues" evidence="8">
    <location>
        <begin position="31"/>
        <end position="42"/>
    </location>
</feature>
<proteinExistence type="inferred from homology"/>
<comment type="function">
    <text evidence="7">RNA helicase.</text>
</comment>
<feature type="compositionally biased region" description="Low complexity" evidence="8">
    <location>
        <begin position="494"/>
        <end position="510"/>
    </location>
</feature>
<dbReference type="OrthoDB" id="422663at2759"/>
<feature type="domain" description="Helicase C-terminal" evidence="10">
    <location>
        <begin position="593"/>
        <end position="766"/>
    </location>
</feature>
<feature type="domain" description="DEAD-box RNA helicase Q" evidence="11">
    <location>
        <begin position="265"/>
        <end position="293"/>
    </location>
</feature>
<evidence type="ECO:0000259" key="10">
    <source>
        <dbReference type="PROSITE" id="PS51194"/>
    </source>
</evidence>
<feature type="region of interest" description="Disordered" evidence="8">
    <location>
        <begin position="489"/>
        <end position="510"/>
    </location>
</feature>
<gene>
    <name evidence="12" type="ORF">HXX76_002538</name>
</gene>
<feature type="compositionally biased region" description="Low complexity" evidence="8">
    <location>
        <begin position="43"/>
        <end position="52"/>
    </location>
</feature>
<evidence type="ECO:0000256" key="1">
    <source>
        <dbReference type="ARBA" id="ARBA00022741"/>
    </source>
</evidence>
<evidence type="ECO:0000256" key="5">
    <source>
        <dbReference type="ARBA" id="ARBA00022884"/>
    </source>
</evidence>
<dbReference type="Pfam" id="PF00271">
    <property type="entry name" value="Helicase_C"/>
    <property type="match status" value="1"/>
</dbReference>
<accession>A0A835W6K2</accession>
<protein>
    <recommendedName>
        <fullName evidence="7">ATP-dependent RNA helicase</fullName>
        <ecNumber evidence="7">3.6.4.13</ecNumber>
    </recommendedName>
</protein>
<dbReference type="GO" id="GO:0005524">
    <property type="term" value="F:ATP binding"/>
    <property type="evidence" value="ECO:0007669"/>
    <property type="project" value="UniProtKB-UniRule"/>
</dbReference>
<evidence type="ECO:0000256" key="4">
    <source>
        <dbReference type="ARBA" id="ARBA00022840"/>
    </source>
</evidence>
<dbReference type="InterPro" id="IPR014001">
    <property type="entry name" value="Helicase_ATP-bd"/>
</dbReference>
<dbReference type="PROSITE" id="PS00039">
    <property type="entry name" value="DEAD_ATP_HELICASE"/>
    <property type="match status" value="1"/>
</dbReference>
<comment type="caution">
    <text evidence="12">The sequence shown here is derived from an EMBL/GenBank/DDBJ whole genome shotgun (WGS) entry which is preliminary data.</text>
</comment>
<dbReference type="PROSITE" id="PS51192">
    <property type="entry name" value="HELICASE_ATP_BIND_1"/>
    <property type="match status" value="1"/>
</dbReference>
<dbReference type="SMART" id="SM00487">
    <property type="entry name" value="DEXDc"/>
    <property type="match status" value="1"/>
</dbReference>
<evidence type="ECO:0000313" key="13">
    <source>
        <dbReference type="Proteomes" id="UP000650467"/>
    </source>
</evidence>
<evidence type="ECO:0000256" key="7">
    <source>
        <dbReference type="RuleBase" id="RU365068"/>
    </source>
</evidence>
<evidence type="ECO:0000313" key="12">
    <source>
        <dbReference type="EMBL" id="KAG2442452.1"/>
    </source>
</evidence>
<organism evidence="12 13">
    <name type="scientific">Chlamydomonas incerta</name>
    <dbReference type="NCBI Taxonomy" id="51695"/>
    <lineage>
        <taxon>Eukaryota</taxon>
        <taxon>Viridiplantae</taxon>
        <taxon>Chlorophyta</taxon>
        <taxon>core chlorophytes</taxon>
        <taxon>Chlorophyceae</taxon>
        <taxon>CS clade</taxon>
        <taxon>Chlamydomonadales</taxon>
        <taxon>Chlamydomonadaceae</taxon>
        <taxon>Chlamydomonas</taxon>
    </lineage>
</organism>
<dbReference type="Pfam" id="PF13959">
    <property type="entry name" value="CTE_SPB4"/>
    <property type="match status" value="1"/>
</dbReference>
<evidence type="ECO:0000256" key="8">
    <source>
        <dbReference type="SAM" id="MobiDB-lite"/>
    </source>
</evidence>
<evidence type="ECO:0000259" key="9">
    <source>
        <dbReference type="PROSITE" id="PS51192"/>
    </source>
</evidence>
<dbReference type="GO" id="GO:0003724">
    <property type="term" value="F:RNA helicase activity"/>
    <property type="evidence" value="ECO:0007669"/>
    <property type="project" value="UniProtKB-EC"/>
</dbReference>
<comment type="domain">
    <text evidence="7">The Q motif is unique to and characteristic of the DEAD box family of RNA helicases and controls ATP binding and hydrolysis.</text>
</comment>
<dbReference type="AlphaFoldDB" id="A0A835W6K2"/>
<dbReference type="InterPro" id="IPR027417">
    <property type="entry name" value="P-loop_NTPase"/>
</dbReference>
<feature type="region of interest" description="Disordered" evidence="8">
    <location>
        <begin position="863"/>
        <end position="900"/>
    </location>
</feature>
<dbReference type="InterPro" id="IPR001650">
    <property type="entry name" value="Helicase_C-like"/>
</dbReference>
<dbReference type="GO" id="GO:0016787">
    <property type="term" value="F:hydrolase activity"/>
    <property type="evidence" value="ECO:0007669"/>
    <property type="project" value="UniProtKB-KW"/>
</dbReference>
<dbReference type="Gene3D" id="3.40.50.300">
    <property type="entry name" value="P-loop containing nucleotide triphosphate hydrolases"/>
    <property type="match status" value="2"/>
</dbReference>
<dbReference type="CDD" id="cd18787">
    <property type="entry name" value="SF2_C_DEAD"/>
    <property type="match status" value="1"/>
</dbReference>
<dbReference type="SMART" id="SM01178">
    <property type="entry name" value="DUF4217"/>
    <property type="match status" value="1"/>
</dbReference>
<feature type="region of interest" description="Disordered" evidence="8">
    <location>
        <begin position="181"/>
        <end position="237"/>
    </location>
</feature>
<dbReference type="PROSITE" id="PS51194">
    <property type="entry name" value="HELICASE_CTER"/>
    <property type="match status" value="1"/>
</dbReference>
<comment type="catalytic activity">
    <reaction evidence="7">
        <text>ATP + H2O = ADP + phosphate + H(+)</text>
        <dbReference type="Rhea" id="RHEA:13065"/>
        <dbReference type="ChEBI" id="CHEBI:15377"/>
        <dbReference type="ChEBI" id="CHEBI:15378"/>
        <dbReference type="ChEBI" id="CHEBI:30616"/>
        <dbReference type="ChEBI" id="CHEBI:43474"/>
        <dbReference type="ChEBI" id="CHEBI:456216"/>
        <dbReference type="EC" id="3.6.4.13"/>
    </reaction>
</comment>
<dbReference type="PANTHER" id="PTHR24031">
    <property type="entry name" value="RNA HELICASE"/>
    <property type="match status" value="1"/>
</dbReference>
<dbReference type="InterPro" id="IPR014014">
    <property type="entry name" value="RNA_helicase_DEAD_Q_motif"/>
</dbReference>
<evidence type="ECO:0000259" key="11">
    <source>
        <dbReference type="PROSITE" id="PS51195"/>
    </source>
</evidence>
<feature type="region of interest" description="Disordered" evidence="8">
    <location>
        <begin position="1"/>
        <end position="166"/>
    </location>
</feature>
<dbReference type="EC" id="3.6.4.13" evidence="7"/>
<keyword evidence="2 7" id="KW-0378">Hydrolase</keyword>
<dbReference type="EMBL" id="JAEHOC010000004">
    <property type="protein sequence ID" value="KAG2442452.1"/>
    <property type="molecule type" value="Genomic_DNA"/>
</dbReference>
<dbReference type="SUPFAM" id="SSF52540">
    <property type="entry name" value="P-loop containing nucleoside triphosphate hydrolases"/>
    <property type="match status" value="1"/>
</dbReference>
<sequence>MEDGDDFVINTWEPSSVPKKAPASAKKDGGGKPGNAGGGNSNGGDSHAANGNRSHGGQQQQQRNGKPFGRDGPSGNRGDGGSGGQGQQRNGGGGAGRQEGGARGAGGGGGGGGGGAAAGGGGGGRQRQQPGKDRFKTRAGGRAMDPDDPDELLRSEAPAEEQDDLAEVLGLVAAREQALQAEAEGAAGAAGGGGKRRAPAAEPEGVVDFDDDDGGRKRRRTDGPAKPAIKATGRGNFTPGTAIHAGANPAAAAAAAADGAAGTDATWQGLGLAPSLSGQLESLGFAAPTPIQKLVLPVLLSGRDALVKAQTGSGKTLCYLLPIINDLQAQEPRISRGEGTYAIVLAPTRELSIQVADVANAVLKRYHWLVSGLLIGGENRAHEKARLRKGVSLLAASPGRLLDHLQSTASFRTTELRWLVLDEADRLLDLGFEAKLRQITELLNRRSAAGMEAEAAGGAAARASAAADDHAGDAHDADGDFDFVAEEKSRRRQAAAAAGPGPGSSAAAGASQRRTVLVSATLHKQLGALAELALQDPAVVGFDVQQTTSGPKLLGGADVGSGAGDATADGDGVSYSLPASLRQTWLEVPAKERLSALAALLKSRTARRRPGGTKIVVFVSSCDGVEFHHHLLADMWEAVAGGPLLPRTCRLFKLHGDMPQSQRTETFAGFSKEGDGVLLCTDVAARGLDFPNVTTIIQYDVPGAPAEYVHRVGRSARMGAAGEAVMVLMPHEVPYVNLLRSRGVMLEALGWDGLTRFMPTPTFDPEGGGGGGGGKISKKMAAAAEGLGSAGAARQLAAQLHRQLSGAVARDPHAAQLASDAFRSYVRAYATHSGDLKRVFAVRNLHLGHVAHAFCLTETPTLVGSSGSAADRKRRKREQSAAAEADRRKKMKRAARQAAA</sequence>
<dbReference type="InterPro" id="IPR011545">
    <property type="entry name" value="DEAD/DEAH_box_helicase_dom"/>
</dbReference>
<evidence type="ECO:0000256" key="3">
    <source>
        <dbReference type="ARBA" id="ARBA00022806"/>
    </source>
</evidence>
<feature type="compositionally biased region" description="Gly residues" evidence="8">
    <location>
        <begin position="75"/>
        <end position="125"/>
    </location>
</feature>
<keyword evidence="5 7" id="KW-0694">RNA-binding</keyword>
<dbReference type="InterPro" id="IPR025313">
    <property type="entry name" value="SPB4-like_CTE"/>
</dbReference>
<dbReference type="Proteomes" id="UP000650467">
    <property type="component" value="Unassembled WGS sequence"/>
</dbReference>
<keyword evidence="4 7" id="KW-0067">ATP-binding</keyword>
<evidence type="ECO:0000256" key="6">
    <source>
        <dbReference type="PROSITE-ProRule" id="PRU00552"/>
    </source>
</evidence>
<name>A0A835W6K2_CHLIN</name>
<feature type="compositionally biased region" description="Polar residues" evidence="8">
    <location>
        <begin position="53"/>
        <end position="64"/>
    </location>
</feature>
<feature type="compositionally biased region" description="Basic residues" evidence="8">
    <location>
        <begin position="888"/>
        <end position="900"/>
    </location>
</feature>
<dbReference type="PROSITE" id="PS51195">
    <property type="entry name" value="Q_MOTIF"/>
    <property type="match status" value="1"/>
</dbReference>
<dbReference type="InterPro" id="IPR000629">
    <property type="entry name" value="RNA-helicase_DEAD-box_CS"/>
</dbReference>
<evidence type="ECO:0000256" key="2">
    <source>
        <dbReference type="ARBA" id="ARBA00022801"/>
    </source>
</evidence>
<keyword evidence="3 7" id="KW-0347">Helicase</keyword>
<dbReference type="SMART" id="SM00490">
    <property type="entry name" value="HELICc"/>
    <property type="match status" value="1"/>
</dbReference>
<keyword evidence="13" id="KW-1185">Reference proteome</keyword>
<feature type="compositionally biased region" description="Low complexity" evidence="8">
    <location>
        <begin position="14"/>
        <end position="24"/>
    </location>
</feature>
<feature type="short sequence motif" description="Q motif" evidence="6">
    <location>
        <begin position="265"/>
        <end position="293"/>
    </location>
</feature>
<reference evidence="12" key="1">
    <citation type="journal article" date="2020" name="bioRxiv">
        <title>Comparative genomics of Chlamydomonas.</title>
        <authorList>
            <person name="Craig R.J."/>
            <person name="Hasan A.R."/>
            <person name="Ness R.W."/>
            <person name="Keightley P.D."/>
        </authorList>
    </citation>
    <scope>NUCLEOTIDE SEQUENCE</scope>
    <source>
        <strain evidence="12">SAG 7.73</strain>
    </source>
</reference>
<keyword evidence="1 7" id="KW-0547">Nucleotide-binding</keyword>
<feature type="domain" description="Helicase ATP-binding" evidence="9">
    <location>
        <begin position="296"/>
        <end position="540"/>
    </location>
</feature>